<dbReference type="EMBL" id="JAWDGP010007058">
    <property type="protein sequence ID" value="KAK3730769.1"/>
    <property type="molecule type" value="Genomic_DNA"/>
</dbReference>
<protein>
    <submittedName>
        <fullName evidence="1">Uncharacterized protein</fullName>
    </submittedName>
</protein>
<organism evidence="1 2">
    <name type="scientific">Elysia crispata</name>
    <name type="common">lettuce slug</name>
    <dbReference type="NCBI Taxonomy" id="231223"/>
    <lineage>
        <taxon>Eukaryota</taxon>
        <taxon>Metazoa</taxon>
        <taxon>Spiralia</taxon>
        <taxon>Lophotrochozoa</taxon>
        <taxon>Mollusca</taxon>
        <taxon>Gastropoda</taxon>
        <taxon>Heterobranchia</taxon>
        <taxon>Euthyneura</taxon>
        <taxon>Panpulmonata</taxon>
        <taxon>Sacoglossa</taxon>
        <taxon>Placobranchoidea</taxon>
        <taxon>Plakobranchidae</taxon>
        <taxon>Elysia</taxon>
    </lineage>
</organism>
<name>A0AAE0Y2J4_9GAST</name>
<comment type="caution">
    <text evidence="1">The sequence shown here is derived from an EMBL/GenBank/DDBJ whole genome shotgun (WGS) entry which is preliminary data.</text>
</comment>
<dbReference type="AlphaFoldDB" id="A0AAE0Y2J4"/>
<keyword evidence="2" id="KW-1185">Reference proteome</keyword>
<accession>A0AAE0Y2J4</accession>
<sequence length="74" mass="7922">MTAFIDASGVSCDMKPSSIQPKASRSLTLPPIQSGLCPFTSAYKTIAPVTRGRPRGSSIDRNFDTYDLTLSPVT</sequence>
<proteinExistence type="predicted"/>
<evidence type="ECO:0000313" key="1">
    <source>
        <dbReference type="EMBL" id="KAK3730769.1"/>
    </source>
</evidence>
<reference evidence="1" key="1">
    <citation type="journal article" date="2023" name="G3 (Bethesda)">
        <title>A reference genome for the long-term kleptoplast-retaining sea slug Elysia crispata morphotype clarki.</title>
        <authorList>
            <person name="Eastman K.E."/>
            <person name="Pendleton A.L."/>
            <person name="Shaikh M.A."/>
            <person name="Suttiyut T."/>
            <person name="Ogas R."/>
            <person name="Tomko P."/>
            <person name="Gavelis G."/>
            <person name="Widhalm J.R."/>
            <person name="Wisecaver J.H."/>
        </authorList>
    </citation>
    <scope>NUCLEOTIDE SEQUENCE</scope>
    <source>
        <strain evidence="1">ECLA1</strain>
    </source>
</reference>
<evidence type="ECO:0000313" key="2">
    <source>
        <dbReference type="Proteomes" id="UP001283361"/>
    </source>
</evidence>
<gene>
    <name evidence="1" type="ORF">RRG08_015686</name>
</gene>
<dbReference type="Proteomes" id="UP001283361">
    <property type="component" value="Unassembled WGS sequence"/>
</dbReference>